<evidence type="ECO:0000313" key="1">
    <source>
        <dbReference type="EMBL" id="CAD7408809.1"/>
    </source>
</evidence>
<organism evidence="1">
    <name type="scientific">Timema poppense</name>
    <name type="common">Walking stick</name>
    <dbReference type="NCBI Taxonomy" id="170557"/>
    <lineage>
        <taxon>Eukaryota</taxon>
        <taxon>Metazoa</taxon>
        <taxon>Ecdysozoa</taxon>
        <taxon>Arthropoda</taxon>
        <taxon>Hexapoda</taxon>
        <taxon>Insecta</taxon>
        <taxon>Pterygota</taxon>
        <taxon>Neoptera</taxon>
        <taxon>Polyneoptera</taxon>
        <taxon>Phasmatodea</taxon>
        <taxon>Timematodea</taxon>
        <taxon>Timematoidea</taxon>
        <taxon>Timematidae</taxon>
        <taxon>Timema</taxon>
    </lineage>
</organism>
<protein>
    <submittedName>
        <fullName evidence="1">Uncharacterized protein</fullName>
    </submittedName>
</protein>
<accession>A0A7R9D621</accession>
<gene>
    <name evidence="1" type="ORF">TPSB3V08_LOCUS6538</name>
</gene>
<reference evidence="1" key="1">
    <citation type="submission" date="2020-11" db="EMBL/GenBank/DDBJ databases">
        <authorList>
            <person name="Tran Van P."/>
        </authorList>
    </citation>
    <scope>NUCLEOTIDE SEQUENCE</scope>
</reference>
<sequence length="135" mass="15773">MEWASFLYENGPFHSSSGRCRHVYKFIREVKSHDNDSVLKQQISPVADNLVWHNCRVRSSESGNSRMAANIRQYLTITGILLDMSYQHAILVVLLLVSLHTRCESRYLPTRSHDNQLDRLRELLRDVSFGKKERK</sequence>
<dbReference type="EMBL" id="OD003881">
    <property type="protein sequence ID" value="CAD7408809.1"/>
    <property type="molecule type" value="Genomic_DNA"/>
</dbReference>
<name>A0A7R9D621_TIMPO</name>
<proteinExistence type="predicted"/>
<dbReference type="AlphaFoldDB" id="A0A7R9D621"/>